<dbReference type="RefSeq" id="WP_430756955.1">
    <property type="nucleotide sequence ID" value="NZ_JBCNFR010000001.1"/>
</dbReference>
<name>A0ABR5AZ50_BACBA</name>
<keyword evidence="2" id="KW-1185">Reference proteome</keyword>
<dbReference type="Proteomes" id="UP000031982">
    <property type="component" value="Unassembled WGS sequence"/>
</dbReference>
<gene>
    <name evidence="1" type="ORF">SD77_2463</name>
</gene>
<evidence type="ECO:0008006" key="3">
    <source>
        <dbReference type="Google" id="ProtNLM"/>
    </source>
</evidence>
<sequence>MERIKKISARERVNMSFLKDGEGLTPFYFYIDYTAIKQDIFKELTSET</sequence>
<organism evidence="1 2">
    <name type="scientific">Bacillus badius</name>
    <dbReference type="NCBI Taxonomy" id="1455"/>
    <lineage>
        <taxon>Bacteria</taxon>
        <taxon>Bacillati</taxon>
        <taxon>Bacillota</taxon>
        <taxon>Bacilli</taxon>
        <taxon>Bacillales</taxon>
        <taxon>Bacillaceae</taxon>
        <taxon>Pseudobacillus</taxon>
    </lineage>
</organism>
<comment type="caution">
    <text evidence="1">The sequence shown here is derived from an EMBL/GenBank/DDBJ whole genome shotgun (WGS) entry which is preliminary data.</text>
</comment>
<proteinExistence type="predicted"/>
<evidence type="ECO:0000313" key="1">
    <source>
        <dbReference type="EMBL" id="KIL80009.1"/>
    </source>
</evidence>
<dbReference type="EMBL" id="JXLP01000002">
    <property type="protein sequence ID" value="KIL80009.1"/>
    <property type="molecule type" value="Genomic_DNA"/>
</dbReference>
<protein>
    <recommendedName>
        <fullName evidence="3">Mobile element protein</fullName>
    </recommendedName>
</protein>
<accession>A0ABR5AZ50</accession>
<reference evidence="1 2" key="1">
    <citation type="submission" date="2015-01" db="EMBL/GenBank/DDBJ databases">
        <title>Genome Assembly of Bacillus badius MTCC 1458.</title>
        <authorList>
            <person name="Verma A."/>
            <person name="Khatri I."/>
            <person name="Mual P."/>
            <person name="Subramanian S."/>
            <person name="Krishnamurthi S."/>
        </authorList>
    </citation>
    <scope>NUCLEOTIDE SEQUENCE [LARGE SCALE GENOMIC DNA]</scope>
    <source>
        <strain evidence="1 2">MTCC 1458</strain>
    </source>
</reference>
<evidence type="ECO:0000313" key="2">
    <source>
        <dbReference type="Proteomes" id="UP000031982"/>
    </source>
</evidence>